<dbReference type="FunFam" id="3.40.640.10:FF:000048">
    <property type="entry name" value="tyrosine aminotransferase"/>
    <property type="match status" value="1"/>
</dbReference>
<dbReference type="PIRSF" id="PIRSF000517">
    <property type="entry name" value="Tyr_transaminase"/>
    <property type="match status" value="1"/>
</dbReference>
<protein>
    <recommendedName>
        <fullName evidence="6">Aminotransferase class I/classII large domain-containing protein</fullName>
    </recommendedName>
</protein>
<dbReference type="InterPro" id="IPR015422">
    <property type="entry name" value="PyrdxlP-dep_Trfase_small"/>
</dbReference>
<dbReference type="PANTHER" id="PTHR45744">
    <property type="entry name" value="TYROSINE AMINOTRANSFERASE"/>
    <property type="match status" value="1"/>
</dbReference>
<dbReference type="AlphaFoldDB" id="A0A8X8ZWC0"/>
<dbReference type="NCBIfam" id="TIGR01265">
    <property type="entry name" value="tyr_nico_aTase"/>
    <property type="match status" value="1"/>
</dbReference>
<dbReference type="PANTHER" id="PTHR45744:SF25">
    <property type="entry name" value="AMINOTRANSFERASE TAT2-RELATED"/>
    <property type="match status" value="1"/>
</dbReference>
<dbReference type="SUPFAM" id="SSF53383">
    <property type="entry name" value="PLP-dependent transferases"/>
    <property type="match status" value="1"/>
</dbReference>
<evidence type="ECO:0000256" key="1">
    <source>
        <dbReference type="ARBA" id="ARBA00001933"/>
    </source>
</evidence>
<dbReference type="GO" id="GO:0030170">
    <property type="term" value="F:pyridoxal phosphate binding"/>
    <property type="evidence" value="ECO:0007669"/>
    <property type="project" value="InterPro"/>
</dbReference>
<accession>A0A8X8ZWC0</accession>
<proteinExistence type="inferred from homology"/>
<keyword evidence="3 4" id="KW-0663">Pyridoxal phosphate</keyword>
<dbReference type="GO" id="GO:0004838">
    <property type="term" value="F:L-tyrosine-2-oxoglutarate transaminase activity"/>
    <property type="evidence" value="ECO:0007669"/>
    <property type="project" value="TreeGrafter"/>
</dbReference>
<keyword evidence="8" id="KW-1185">Reference proteome</keyword>
<dbReference type="InterPro" id="IPR005958">
    <property type="entry name" value="TyrNic_aminoTrfase"/>
</dbReference>
<dbReference type="EMBL" id="PNBA02000007">
    <property type="protein sequence ID" value="KAG6419487.1"/>
    <property type="molecule type" value="Genomic_DNA"/>
</dbReference>
<comment type="caution">
    <text evidence="7">The sequence shown here is derived from an EMBL/GenBank/DDBJ whole genome shotgun (WGS) entry which is preliminary data.</text>
</comment>
<name>A0A8X8ZWC0_SALSN</name>
<evidence type="ECO:0000256" key="4">
    <source>
        <dbReference type="PIRNR" id="PIRNR000517"/>
    </source>
</evidence>
<evidence type="ECO:0000256" key="5">
    <source>
        <dbReference type="PIRSR" id="PIRSR000517-1"/>
    </source>
</evidence>
<dbReference type="InterPro" id="IPR015424">
    <property type="entry name" value="PyrdxlP-dep_Trfase"/>
</dbReference>
<evidence type="ECO:0000313" key="7">
    <source>
        <dbReference type="EMBL" id="KAG6419487.1"/>
    </source>
</evidence>
<feature type="domain" description="Aminotransferase class I/classII large" evidence="6">
    <location>
        <begin position="37"/>
        <end position="422"/>
    </location>
</feature>
<dbReference type="InterPro" id="IPR004839">
    <property type="entry name" value="Aminotransferase_I/II_large"/>
</dbReference>
<gene>
    <name evidence="7" type="ORF">SASPL_121709</name>
</gene>
<dbReference type="InterPro" id="IPR004838">
    <property type="entry name" value="NHTrfase_class1_PyrdxlP-BS"/>
</dbReference>
<comment type="cofactor">
    <cofactor evidence="1 4 5">
        <name>pyridoxal 5'-phosphate</name>
        <dbReference type="ChEBI" id="CHEBI:597326"/>
    </cofactor>
</comment>
<sequence length="454" mass="50421">MEQKMSKWGFKSEKRTVTIRDFLEILKGNLNKNDKRDVIHLGHGDPSPYPSFKTSPVAEESLLNALRSSLFNGYPPSAGLSPARESVAEHLSKDLPHKLSEGDVFLTAGANHAIEVVLSALARPGANILFPKPGYPVYEARAAFSNLEVRHFNLLPERGWEVDLDGVEALADDKTIAMVVINPGNPCGNVFTFEHMQKIAETAQRLGILLISDEVYNHIVFGSNKFLPMGLLGSVTPVLTLASMSKRWLIPGWRLGWIAASDPNGVLKKSGIIESIENYLCITADPATLIQINLSMISVFEYRYEMKYFLKGAVPEILEKSTDAFFSRTNDTLRESADACYATISEIPSLSCPHKPEGAMSTMIEINPLLLEDVKDDVDFAMKLAREESVMIMPGSILGLKNWLRLSFSVEPAILRDGLERIRAFCSRHSNTLQGYMKLESRRCASSNLMHDDC</sequence>
<dbReference type="PROSITE" id="PS00105">
    <property type="entry name" value="AA_TRANSFER_CLASS_1"/>
    <property type="match status" value="1"/>
</dbReference>
<dbReference type="Gene3D" id="3.90.1150.10">
    <property type="entry name" value="Aspartate Aminotransferase, domain 1"/>
    <property type="match status" value="1"/>
</dbReference>
<evidence type="ECO:0000259" key="6">
    <source>
        <dbReference type="Pfam" id="PF00155"/>
    </source>
</evidence>
<evidence type="ECO:0000313" key="8">
    <source>
        <dbReference type="Proteomes" id="UP000298416"/>
    </source>
</evidence>
<comment type="similarity">
    <text evidence="2 4">Belongs to the class-I pyridoxal-phosphate-dependent aminotransferase family.</text>
</comment>
<evidence type="ECO:0000256" key="2">
    <source>
        <dbReference type="ARBA" id="ARBA00007441"/>
    </source>
</evidence>
<dbReference type="GO" id="GO:0006572">
    <property type="term" value="P:L-tyrosine catabolic process"/>
    <property type="evidence" value="ECO:0007669"/>
    <property type="project" value="TreeGrafter"/>
</dbReference>
<dbReference type="Pfam" id="PF00155">
    <property type="entry name" value="Aminotran_1_2"/>
    <property type="match status" value="1"/>
</dbReference>
<reference evidence="7" key="2">
    <citation type="submission" date="2020-08" db="EMBL/GenBank/DDBJ databases">
        <title>Plant Genome Project.</title>
        <authorList>
            <person name="Zhang R.-G."/>
        </authorList>
    </citation>
    <scope>NUCLEOTIDE SEQUENCE</scope>
    <source>
        <strain evidence="7">Huo1</strain>
        <tissue evidence="7">Leaf</tissue>
    </source>
</reference>
<dbReference type="Proteomes" id="UP000298416">
    <property type="component" value="Unassembled WGS sequence"/>
</dbReference>
<organism evidence="7">
    <name type="scientific">Salvia splendens</name>
    <name type="common">Scarlet sage</name>
    <dbReference type="NCBI Taxonomy" id="180675"/>
    <lineage>
        <taxon>Eukaryota</taxon>
        <taxon>Viridiplantae</taxon>
        <taxon>Streptophyta</taxon>
        <taxon>Embryophyta</taxon>
        <taxon>Tracheophyta</taxon>
        <taxon>Spermatophyta</taxon>
        <taxon>Magnoliopsida</taxon>
        <taxon>eudicotyledons</taxon>
        <taxon>Gunneridae</taxon>
        <taxon>Pentapetalae</taxon>
        <taxon>asterids</taxon>
        <taxon>lamiids</taxon>
        <taxon>Lamiales</taxon>
        <taxon>Lamiaceae</taxon>
        <taxon>Nepetoideae</taxon>
        <taxon>Mentheae</taxon>
        <taxon>Salviinae</taxon>
        <taxon>Salvia</taxon>
        <taxon>Salvia subgen. Calosphace</taxon>
        <taxon>core Calosphace</taxon>
    </lineage>
</organism>
<dbReference type="InterPro" id="IPR015421">
    <property type="entry name" value="PyrdxlP-dep_Trfase_major"/>
</dbReference>
<feature type="modified residue" description="N6-(pyridoxal phosphate)lysine" evidence="5">
    <location>
        <position position="246"/>
    </location>
</feature>
<evidence type="ECO:0000256" key="3">
    <source>
        <dbReference type="ARBA" id="ARBA00022898"/>
    </source>
</evidence>
<dbReference type="Gene3D" id="3.40.640.10">
    <property type="entry name" value="Type I PLP-dependent aspartate aminotransferase-like (Major domain)"/>
    <property type="match status" value="1"/>
</dbReference>
<reference evidence="7" key="1">
    <citation type="submission" date="2018-01" db="EMBL/GenBank/DDBJ databases">
        <authorList>
            <person name="Mao J.F."/>
        </authorList>
    </citation>
    <scope>NUCLEOTIDE SEQUENCE</scope>
    <source>
        <strain evidence="7">Huo1</strain>
        <tissue evidence="7">Leaf</tissue>
    </source>
</reference>
<dbReference type="CDD" id="cd00609">
    <property type="entry name" value="AAT_like"/>
    <property type="match status" value="1"/>
</dbReference>